<accession>A0ABM0JQ12</accession>
<keyword evidence="7" id="KW-0418">Kinase</keyword>
<proteinExistence type="inferred from homology"/>
<feature type="domain" description="ATPase BadF/BadG/BcrA/BcrD type" evidence="5">
    <location>
        <begin position="11"/>
        <end position="318"/>
    </location>
</feature>
<keyword evidence="7" id="KW-0808">Transferase</keyword>
<dbReference type="InterPro" id="IPR043129">
    <property type="entry name" value="ATPase_NBD"/>
</dbReference>
<evidence type="ECO:0000259" key="5">
    <source>
        <dbReference type="Pfam" id="PF01869"/>
    </source>
</evidence>
<sequence>MAQISQKLYGGVEGGASFTKFVLVGADGKVLSSTQGQGTNQYLIGLDECLKRINALVKDGLKSAGLPEDTTLEGLGLSLSGGDVEEVQKEIKAAVMKDYPALSRHVYVGSDTDSALATALPRGGIVMIAGTGSNCQLINPDGSSARCGGLGHMVGDEASAIWIALRAIKIYFDNEDGFEASEHSVEEVEKTIFRYFNIDNRYGLLSFLYSDFVKAKIAGLCKELADVCFEKQDPLCCALFRDAGRMVAKHLVGVSSKIHEELKNGAGGVPVLCQGSVFKSWSLMEKGFVDEMTARISQSGVQEVTMKQLKVEASFGAAALGAKACGVELPLDYNANASVMYHKKF</sequence>
<reference evidence="7" key="1">
    <citation type="submission" date="2025-08" db="UniProtKB">
        <authorList>
            <consortium name="RefSeq"/>
        </authorList>
    </citation>
    <scope>IDENTIFICATION</scope>
</reference>
<dbReference type="PANTHER" id="PTHR12862:SF0">
    <property type="entry name" value="N-ACETYL-D-GLUCOSAMINE KINASE"/>
    <property type="match status" value="1"/>
</dbReference>
<dbReference type="GO" id="GO:0016301">
    <property type="term" value="F:kinase activity"/>
    <property type="evidence" value="ECO:0007669"/>
    <property type="project" value="UniProtKB-KW"/>
</dbReference>
<evidence type="ECO:0000313" key="6">
    <source>
        <dbReference type="Proteomes" id="UP000694888"/>
    </source>
</evidence>
<dbReference type="GeneID" id="101861043"/>
<comment type="similarity">
    <text evidence="1">Belongs to the eukaryotic-type N-acetylglucosamine kinase family.</text>
</comment>
<dbReference type="RefSeq" id="XP_005098850.2">
    <property type="nucleotide sequence ID" value="XM_005098793.3"/>
</dbReference>
<dbReference type="Proteomes" id="UP000694888">
    <property type="component" value="Unplaced"/>
</dbReference>
<evidence type="ECO:0000256" key="4">
    <source>
        <dbReference type="ARBA" id="ARBA00031123"/>
    </source>
</evidence>
<evidence type="ECO:0000256" key="3">
    <source>
        <dbReference type="ARBA" id="ARBA00014974"/>
    </source>
</evidence>
<dbReference type="SUPFAM" id="SSF53067">
    <property type="entry name" value="Actin-like ATPase domain"/>
    <property type="match status" value="2"/>
</dbReference>
<dbReference type="EC" id="2.7.1.59" evidence="2"/>
<protein>
    <recommendedName>
        <fullName evidence="3">N-acetyl-D-glucosamine kinase</fullName>
        <ecNumber evidence="2">2.7.1.59</ecNumber>
    </recommendedName>
    <alternativeName>
        <fullName evidence="4">GlcNAc kinase</fullName>
    </alternativeName>
</protein>
<dbReference type="InterPro" id="IPR039758">
    <property type="entry name" value="NAGK-like"/>
</dbReference>
<name>A0ABM0JQ12_APLCA</name>
<evidence type="ECO:0000313" key="7">
    <source>
        <dbReference type="RefSeq" id="XP_005098850.2"/>
    </source>
</evidence>
<keyword evidence="6" id="KW-1185">Reference proteome</keyword>
<dbReference type="Pfam" id="PF01869">
    <property type="entry name" value="BcrAD_BadFG"/>
    <property type="match status" value="1"/>
</dbReference>
<organism evidence="6 7">
    <name type="scientific">Aplysia californica</name>
    <name type="common">California sea hare</name>
    <dbReference type="NCBI Taxonomy" id="6500"/>
    <lineage>
        <taxon>Eukaryota</taxon>
        <taxon>Metazoa</taxon>
        <taxon>Spiralia</taxon>
        <taxon>Lophotrochozoa</taxon>
        <taxon>Mollusca</taxon>
        <taxon>Gastropoda</taxon>
        <taxon>Heterobranchia</taxon>
        <taxon>Euthyneura</taxon>
        <taxon>Tectipleura</taxon>
        <taxon>Aplysiida</taxon>
        <taxon>Aplysioidea</taxon>
        <taxon>Aplysiidae</taxon>
        <taxon>Aplysia</taxon>
    </lineage>
</organism>
<evidence type="ECO:0000256" key="2">
    <source>
        <dbReference type="ARBA" id="ARBA00012122"/>
    </source>
</evidence>
<evidence type="ECO:0000256" key="1">
    <source>
        <dbReference type="ARBA" id="ARBA00006198"/>
    </source>
</evidence>
<dbReference type="PANTHER" id="PTHR12862">
    <property type="entry name" value="BADF TYPE ATPASE DOMAIN-CONTAINING PROTEIN"/>
    <property type="match status" value="1"/>
</dbReference>
<dbReference type="Gene3D" id="3.30.420.40">
    <property type="match status" value="1"/>
</dbReference>
<dbReference type="CDD" id="cd24078">
    <property type="entry name" value="ASKHA_NBD_NAGK_meta"/>
    <property type="match status" value="1"/>
</dbReference>
<dbReference type="InterPro" id="IPR002731">
    <property type="entry name" value="ATPase_BadF"/>
</dbReference>
<gene>
    <name evidence="7" type="primary">LOC101861043</name>
</gene>